<dbReference type="eggNOG" id="ENOG502ZGMN">
    <property type="taxonomic scope" value="Bacteria"/>
</dbReference>
<keyword evidence="1" id="KW-1133">Transmembrane helix</keyword>
<dbReference type="RefSeq" id="WP_012959153.1">
    <property type="nucleotide sequence ID" value="NC_013791.2"/>
</dbReference>
<gene>
    <name evidence="2" type="ordered locus">BpOF4_18760</name>
</gene>
<keyword evidence="1" id="KW-0472">Membrane</keyword>
<feature type="transmembrane region" description="Helical" evidence="1">
    <location>
        <begin position="12"/>
        <end position="28"/>
    </location>
</feature>
<dbReference type="HOGENOM" id="CLU_2260335_0_0_9"/>
<dbReference type="STRING" id="398511.BpOF4_18760"/>
<keyword evidence="3" id="KW-1185">Reference proteome</keyword>
<sequence length="91" mass="11063">MDFNIANEIATSQYVWAILCILLGYYVIREMRKENKEHREHSRQREIDLMKHLDRSNESQEKMVITLEKLHDSLDSLEKRIDRIEQKMDKD</sequence>
<accession>D3FSS6</accession>
<evidence type="ECO:0000313" key="2">
    <source>
        <dbReference type="EMBL" id="ADC51791.1"/>
    </source>
</evidence>
<organism evidence="2 3">
    <name type="scientific">Alkalihalophilus pseudofirmus (strain ATCC BAA-2126 / JCM 17055 / OF4)</name>
    <name type="common">Bacillus pseudofirmus</name>
    <dbReference type="NCBI Taxonomy" id="398511"/>
    <lineage>
        <taxon>Bacteria</taxon>
        <taxon>Bacillati</taxon>
        <taxon>Bacillota</taxon>
        <taxon>Bacilli</taxon>
        <taxon>Bacillales</taxon>
        <taxon>Bacillaceae</taxon>
        <taxon>Alkalihalophilus</taxon>
    </lineage>
</organism>
<protein>
    <recommendedName>
        <fullName evidence="4">Holin</fullName>
    </recommendedName>
</protein>
<dbReference type="KEGG" id="bpf:BpOF4_18760"/>
<evidence type="ECO:0008006" key="4">
    <source>
        <dbReference type="Google" id="ProtNLM"/>
    </source>
</evidence>
<evidence type="ECO:0000313" key="3">
    <source>
        <dbReference type="Proteomes" id="UP000001544"/>
    </source>
</evidence>
<evidence type="ECO:0000256" key="1">
    <source>
        <dbReference type="SAM" id="Phobius"/>
    </source>
</evidence>
<dbReference type="Proteomes" id="UP000001544">
    <property type="component" value="Chromosome"/>
</dbReference>
<reference evidence="2 3" key="1">
    <citation type="journal article" date="2011" name="Environ. Microbiol.">
        <title>Genome of alkaliphilic Bacillus pseudofirmus OF4 reveals adaptations that support the ability to grow in an external pH range from 7.5 to 11.4.</title>
        <authorList>
            <person name="Janto B."/>
            <person name="Ahmed A."/>
            <person name="Ito M."/>
            <person name="Liu J."/>
            <person name="Hicks D.B."/>
            <person name="Pagni S."/>
            <person name="Fackelmayer O.J."/>
            <person name="Smith T.A."/>
            <person name="Earl J."/>
            <person name="Elbourne L.D."/>
            <person name="Hassan K."/>
            <person name="Paulsen I.T."/>
            <person name="Kolsto A.B."/>
            <person name="Tourasse N.J."/>
            <person name="Ehrlich G.D."/>
            <person name="Boissy R."/>
            <person name="Ivey D.M."/>
            <person name="Li G."/>
            <person name="Xue Y."/>
            <person name="Ma Y."/>
            <person name="Hu F.Z."/>
            <person name="Krulwich T.A."/>
        </authorList>
    </citation>
    <scope>NUCLEOTIDE SEQUENCE [LARGE SCALE GENOMIC DNA]</scope>
    <source>
        <strain evidence="3">ATCC BAA-2126 / JCM 17055 / OF4</strain>
    </source>
</reference>
<name>D3FSS6_ALKPO</name>
<dbReference type="AlphaFoldDB" id="D3FSS6"/>
<keyword evidence="1" id="KW-0812">Transmembrane</keyword>
<proteinExistence type="predicted"/>
<dbReference type="Pfam" id="PF10960">
    <property type="entry name" value="Holin_BhlA"/>
    <property type="match status" value="1"/>
</dbReference>
<dbReference type="EMBL" id="CP001878">
    <property type="protein sequence ID" value="ADC51791.1"/>
    <property type="molecule type" value="Genomic_DNA"/>
</dbReference>
<dbReference type="InterPro" id="IPR024405">
    <property type="entry name" value="Phage_BhlA/UviB"/>
</dbReference>